<evidence type="ECO:0000256" key="1">
    <source>
        <dbReference type="SAM" id="MobiDB-lite"/>
    </source>
</evidence>
<dbReference type="InterPro" id="IPR010657">
    <property type="entry name" value="ImpA_N"/>
</dbReference>
<dbReference type="EMBL" id="JASZZN010000007">
    <property type="protein sequence ID" value="MDM4016153.1"/>
    <property type="molecule type" value="Genomic_DNA"/>
</dbReference>
<dbReference type="Pfam" id="PF06812">
    <property type="entry name" value="ImpA_N"/>
    <property type="match status" value="1"/>
</dbReference>
<evidence type="ECO:0000313" key="3">
    <source>
        <dbReference type="EMBL" id="MDM4016153.1"/>
    </source>
</evidence>
<evidence type="ECO:0000313" key="4">
    <source>
        <dbReference type="Proteomes" id="UP001239462"/>
    </source>
</evidence>
<dbReference type="RefSeq" id="WP_230776475.1">
    <property type="nucleotide sequence ID" value="NZ_JAJMQV010000085.1"/>
</dbReference>
<comment type="caution">
    <text evidence="3">The sequence shown here is derived from an EMBL/GenBank/DDBJ whole genome shotgun (WGS) entry which is preliminary data.</text>
</comment>
<dbReference type="InterPro" id="IPR017740">
    <property type="entry name" value="TssA-like"/>
</dbReference>
<feature type="domain" description="ImpA N-terminal" evidence="2">
    <location>
        <begin position="13"/>
        <end position="155"/>
    </location>
</feature>
<name>A0ABT7PI29_9BACT</name>
<sequence>MASEPTLDFDALLAPISDDTPAGEYLRRSDFERFQNAKDARNEAVGAERKMREFALFSEADLAELDAQGQGVESPSPPDWRTVHRQCTEILASHSKDLWVATWLIEANTRLHGIVGARDGFKYVSEMCEQYWDGINPPFDEDEGYAETVSQLTSLNGMEGPGTLIAPLEEVELVPGYGALTFVAYREATERGGGETTEGDFLNAVRQVDLETLRSHEEDIAEAIAEYSRMCGILESKCQSDEHEDCTPPSSQIRRALEALQQSFATLTRNLLSDGGGEVAAGSSDEGAPTGIASPSAPSVDIAQAQVNNREDAFRMLMKASEFFRKTEPHSPVSYMLQQAVEFGRMDLPTLLQTLIRDDDVLKNFSERVGVPVKEDSYDDD</sequence>
<protein>
    <submittedName>
        <fullName evidence="3">Type VI secretion system protein TssA</fullName>
    </submittedName>
</protein>
<dbReference type="PANTHER" id="PTHR37951:SF1">
    <property type="entry name" value="TYPE VI SECRETION SYSTEM COMPONENT TSSA1"/>
    <property type="match status" value="1"/>
</dbReference>
<evidence type="ECO:0000259" key="2">
    <source>
        <dbReference type="Pfam" id="PF06812"/>
    </source>
</evidence>
<feature type="region of interest" description="Disordered" evidence="1">
    <location>
        <begin position="276"/>
        <end position="298"/>
    </location>
</feature>
<reference evidence="3 4" key="1">
    <citation type="submission" date="2023-06" db="EMBL/GenBank/DDBJ databases">
        <title>Roseiconus lacunae JC819 isolated from Gulf of Mannar region, Tamil Nadu.</title>
        <authorList>
            <person name="Pk S."/>
            <person name="Ch S."/>
            <person name="Ch V.R."/>
        </authorList>
    </citation>
    <scope>NUCLEOTIDE SEQUENCE [LARGE SCALE GENOMIC DNA]</scope>
    <source>
        <strain evidence="3 4">JC819</strain>
    </source>
</reference>
<gene>
    <name evidence="3" type="primary">tssA</name>
    <name evidence="3" type="ORF">QTN89_11990</name>
</gene>
<dbReference type="PANTHER" id="PTHR37951">
    <property type="entry name" value="CYTOPLASMIC PROTEIN-RELATED"/>
    <property type="match status" value="1"/>
</dbReference>
<proteinExistence type="predicted"/>
<accession>A0ABT7PI29</accession>
<dbReference type="NCBIfam" id="TIGR03363">
    <property type="entry name" value="VI_chp_8"/>
    <property type="match status" value="1"/>
</dbReference>
<keyword evidence="4" id="KW-1185">Reference proteome</keyword>
<organism evidence="3 4">
    <name type="scientific">Roseiconus lacunae</name>
    <dbReference type="NCBI Taxonomy" id="2605694"/>
    <lineage>
        <taxon>Bacteria</taxon>
        <taxon>Pseudomonadati</taxon>
        <taxon>Planctomycetota</taxon>
        <taxon>Planctomycetia</taxon>
        <taxon>Pirellulales</taxon>
        <taxon>Pirellulaceae</taxon>
        <taxon>Roseiconus</taxon>
    </lineage>
</organism>
<dbReference type="Proteomes" id="UP001239462">
    <property type="component" value="Unassembled WGS sequence"/>
</dbReference>